<evidence type="ECO:0000313" key="2">
    <source>
        <dbReference type="Proteomes" id="UP000436088"/>
    </source>
</evidence>
<dbReference type="Proteomes" id="UP000436088">
    <property type="component" value="Unassembled WGS sequence"/>
</dbReference>
<proteinExistence type="predicted"/>
<protein>
    <submittedName>
        <fullName evidence="1">Uncharacterized protein</fullName>
    </submittedName>
</protein>
<organism evidence="1 2">
    <name type="scientific">Hibiscus syriacus</name>
    <name type="common">Rose of Sharon</name>
    <dbReference type="NCBI Taxonomy" id="106335"/>
    <lineage>
        <taxon>Eukaryota</taxon>
        <taxon>Viridiplantae</taxon>
        <taxon>Streptophyta</taxon>
        <taxon>Embryophyta</taxon>
        <taxon>Tracheophyta</taxon>
        <taxon>Spermatophyta</taxon>
        <taxon>Magnoliopsida</taxon>
        <taxon>eudicotyledons</taxon>
        <taxon>Gunneridae</taxon>
        <taxon>Pentapetalae</taxon>
        <taxon>rosids</taxon>
        <taxon>malvids</taxon>
        <taxon>Malvales</taxon>
        <taxon>Malvaceae</taxon>
        <taxon>Malvoideae</taxon>
        <taxon>Hibiscus</taxon>
    </lineage>
</organism>
<reference evidence="1" key="1">
    <citation type="submission" date="2019-09" db="EMBL/GenBank/DDBJ databases">
        <title>Draft genome information of white flower Hibiscus syriacus.</title>
        <authorList>
            <person name="Kim Y.-M."/>
        </authorList>
    </citation>
    <scope>NUCLEOTIDE SEQUENCE [LARGE SCALE GENOMIC DNA]</scope>
    <source>
        <strain evidence="1">YM2019G1</strain>
    </source>
</reference>
<gene>
    <name evidence="1" type="ORF">F3Y22_tig00110403pilonHSYRG00010</name>
</gene>
<name>A0A6A3ANB8_HIBSY</name>
<accession>A0A6A3ANB8</accession>
<dbReference type="AlphaFoldDB" id="A0A6A3ANB8"/>
<keyword evidence="2" id="KW-1185">Reference proteome</keyword>
<sequence>MGNSFGKVLITRRILLVGQSVRINGRNKLVSRTSDVDGSNGPYSIVLDRKGFIMYLNNSGQQLIYGGWREENFGDIVTFDAQPENENATAYELVLVHEQANQSTTSTTGNGRRLLQVRPTRGGNLVNLNKLNYNATISFLRLESDGNLKAFTYYDQVSYLKWDESFAFFSSHFERECALPSKCGAFGLCDKRMYVACPTVGVERNL</sequence>
<dbReference type="EMBL" id="VEPZ02000972">
    <property type="protein sequence ID" value="KAE8706100.1"/>
    <property type="molecule type" value="Genomic_DNA"/>
</dbReference>
<comment type="caution">
    <text evidence="1">The sequence shown here is derived from an EMBL/GenBank/DDBJ whole genome shotgun (WGS) entry which is preliminary data.</text>
</comment>
<evidence type="ECO:0000313" key="1">
    <source>
        <dbReference type="EMBL" id="KAE8706100.1"/>
    </source>
</evidence>